<feature type="compositionally biased region" description="Acidic residues" evidence="1">
    <location>
        <begin position="133"/>
        <end position="145"/>
    </location>
</feature>
<feature type="compositionally biased region" description="Basic and acidic residues" evidence="1">
    <location>
        <begin position="164"/>
        <end position="175"/>
    </location>
</feature>
<feature type="compositionally biased region" description="Basic and acidic residues" evidence="1">
    <location>
        <begin position="191"/>
        <end position="200"/>
    </location>
</feature>
<comment type="caution">
    <text evidence="2">The sequence shown here is derived from an EMBL/GenBank/DDBJ whole genome shotgun (WGS) entry which is preliminary data.</text>
</comment>
<gene>
    <name evidence="2" type="ORF">PoB_001580800</name>
</gene>
<protein>
    <submittedName>
        <fullName evidence="2">Protein ecdysoneless homolog</fullName>
    </submittedName>
</protein>
<feature type="compositionally biased region" description="Basic and acidic residues" evidence="1">
    <location>
        <begin position="81"/>
        <end position="97"/>
    </location>
</feature>
<feature type="compositionally biased region" description="Basic and acidic residues" evidence="1">
    <location>
        <begin position="288"/>
        <end position="326"/>
    </location>
</feature>
<accession>A0AAV3Z495</accession>
<proteinExistence type="predicted"/>
<keyword evidence="3" id="KW-1185">Reference proteome</keyword>
<feature type="compositionally biased region" description="Pro residues" evidence="1">
    <location>
        <begin position="235"/>
        <end position="255"/>
    </location>
</feature>
<dbReference type="PANTHER" id="PTHR13060">
    <property type="entry name" value="SGT1 PROTEIN HSGT1 SUPPRESSOR OF GCR2"/>
    <property type="match status" value="1"/>
</dbReference>
<reference evidence="2 3" key="1">
    <citation type="journal article" date="2021" name="Elife">
        <title>Chloroplast acquisition without the gene transfer in kleptoplastic sea slugs, Plakobranchus ocellatus.</title>
        <authorList>
            <person name="Maeda T."/>
            <person name="Takahashi S."/>
            <person name="Yoshida T."/>
            <person name="Shimamura S."/>
            <person name="Takaki Y."/>
            <person name="Nagai Y."/>
            <person name="Toyoda A."/>
            <person name="Suzuki Y."/>
            <person name="Arimoto A."/>
            <person name="Ishii H."/>
            <person name="Satoh N."/>
            <person name="Nishiyama T."/>
            <person name="Hasebe M."/>
            <person name="Maruyama T."/>
            <person name="Minagawa J."/>
            <person name="Obokata J."/>
            <person name="Shigenobu S."/>
        </authorList>
    </citation>
    <scope>NUCLEOTIDE SEQUENCE [LARGE SCALE GENOMIC DNA]</scope>
</reference>
<dbReference type="InterPro" id="IPR010770">
    <property type="entry name" value="Ecd"/>
</dbReference>
<feature type="compositionally biased region" description="Pro residues" evidence="1">
    <location>
        <begin position="216"/>
        <end position="225"/>
    </location>
</feature>
<sequence length="409" mass="43970">MLSDVGDIGQLVLLRLKTLEPKFQEFRTSTQNLPPSDDDSWINVTPEQVDELMKSAGGLAAENQTQPFDLSKISQSMSRFVEHESGIDGAEFPKEAVENGDSDGQVVGSGMIEAMQKLFDFPDEQDSTGSDMSEYDWSDGSDDELGSPSKMPHPNKKSSLRQPAKADKAAKEARAKSKSVRFSGPDAPVLEDSKSSEKPVQESNPVTPAPAVQTSPKPPVVPPRPSKLVSNTTPSPRPSKPPPPRPSNNPPPVPSRPSNSNRPVRPPPLSKPSGVVKPSAPPPPPPGNRDESGGKRDKKLEALMEAMDRELAATDVGKSFEREPKRTKPKRPGKPPAPPPNRTASATGVKASRDIEDEDDDFRPVNIDLNVVKNTLESYKAQQGLPGPASNILAGFGLKLPDDDTNTKG</sequence>
<dbReference type="PANTHER" id="PTHR13060:SF0">
    <property type="entry name" value="PROTEIN ECDYSONELESS HOMOLOG"/>
    <property type="match status" value="1"/>
</dbReference>
<dbReference type="PRINTS" id="PR01217">
    <property type="entry name" value="PRICHEXTENSN"/>
</dbReference>
<dbReference type="Pfam" id="PF07093">
    <property type="entry name" value="SGT1"/>
    <property type="match status" value="1"/>
</dbReference>
<dbReference type="AlphaFoldDB" id="A0AAV3Z495"/>
<organism evidence="2 3">
    <name type="scientific">Plakobranchus ocellatus</name>
    <dbReference type="NCBI Taxonomy" id="259542"/>
    <lineage>
        <taxon>Eukaryota</taxon>
        <taxon>Metazoa</taxon>
        <taxon>Spiralia</taxon>
        <taxon>Lophotrochozoa</taxon>
        <taxon>Mollusca</taxon>
        <taxon>Gastropoda</taxon>
        <taxon>Heterobranchia</taxon>
        <taxon>Euthyneura</taxon>
        <taxon>Panpulmonata</taxon>
        <taxon>Sacoglossa</taxon>
        <taxon>Placobranchoidea</taxon>
        <taxon>Plakobranchidae</taxon>
        <taxon>Plakobranchus</taxon>
    </lineage>
</organism>
<feature type="region of interest" description="Disordered" evidence="1">
    <location>
        <begin position="81"/>
        <end position="108"/>
    </location>
</feature>
<dbReference type="GO" id="GO:0005634">
    <property type="term" value="C:nucleus"/>
    <property type="evidence" value="ECO:0007669"/>
    <property type="project" value="TreeGrafter"/>
</dbReference>
<name>A0AAV3Z495_9GAST</name>
<dbReference type="EMBL" id="BLXT01001924">
    <property type="protein sequence ID" value="GFN89302.1"/>
    <property type="molecule type" value="Genomic_DNA"/>
</dbReference>
<evidence type="ECO:0000313" key="2">
    <source>
        <dbReference type="EMBL" id="GFN89302.1"/>
    </source>
</evidence>
<feature type="region of interest" description="Disordered" evidence="1">
    <location>
        <begin position="120"/>
        <end position="362"/>
    </location>
</feature>
<evidence type="ECO:0000313" key="3">
    <source>
        <dbReference type="Proteomes" id="UP000735302"/>
    </source>
</evidence>
<evidence type="ECO:0000256" key="1">
    <source>
        <dbReference type="SAM" id="MobiDB-lite"/>
    </source>
</evidence>
<dbReference type="Proteomes" id="UP000735302">
    <property type="component" value="Unassembled WGS sequence"/>
</dbReference>